<dbReference type="AlphaFoldDB" id="A0A9Q5HR38"/>
<evidence type="ECO:0000313" key="3">
    <source>
        <dbReference type="Proteomes" id="UP000757232"/>
    </source>
</evidence>
<feature type="region of interest" description="Disordered" evidence="1">
    <location>
        <begin position="1"/>
        <end position="172"/>
    </location>
</feature>
<comment type="caution">
    <text evidence="2">The sequence shown here is derived from an EMBL/GenBank/DDBJ whole genome shotgun (WGS) entry which is preliminary data.</text>
</comment>
<accession>A0A9Q5HR38</accession>
<protein>
    <submittedName>
        <fullName evidence="2">Uncharacterized protein</fullName>
    </submittedName>
</protein>
<gene>
    <name evidence="2" type="ORF">A7U60_g8434</name>
</gene>
<reference evidence="2" key="1">
    <citation type="submission" date="2016-06" db="EMBL/GenBank/DDBJ databases">
        <title>Draft Genome sequence of the fungus Inonotus baumii.</title>
        <authorList>
            <person name="Zhu H."/>
            <person name="Lin W."/>
        </authorList>
    </citation>
    <scope>NUCLEOTIDE SEQUENCE</scope>
    <source>
        <strain evidence="2">821</strain>
    </source>
</reference>
<proteinExistence type="predicted"/>
<feature type="compositionally biased region" description="Basic and acidic residues" evidence="1">
    <location>
        <begin position="117"/>
        <end position="151"/>
    </location>
</feature>
<name>A0A9Q5HR38_SANBA</name>
<feature type="compositionally biased region" description="Polar residues" evidence="1">
    <location>
        <begin position="1"/>
        <end position="10"/>
    </location>
</feature>
<dbReference type="Proteomes" id="UP000757232">
    <property type="component" value="Unassembled WGS sequence"/>
</dbReference>
<dbReference type="EMBL" id="LNZH02000215">
    <property type="protein sequence ID" value="OCB84448.1"/>
    <property type="molecule type" value="Genomic_DNA"/>
</dbReference>
<sequence length="172" mass="18928">MNAPTSSDNRALNDEAPTICGSGARPSNSIFEGNEFGEMPAVDTGDDSNSLPEQKLPAPPNTVYSEDQYGELHREETDPDLLRQQLHPVDYHGDEFGRDTGERGTALGPNGTYPENRFGELGRTDTFTPHEHTHLTDKLKGTAEHVVDKLTGRHHHHPPQEQGNAVKSEPIE</sequence>
<organism evidence="2 3">
    <name type="scientific">Sanghuangporus baumii</name>
    <name type="common">Phellinus baumii</name>
    <dbReference type="NCBI Taxonomy" id="108892"/>
    <lineage>
        <taxon>Eukaryota</taxon>
        <taxon>Fungi</taxon>
        <taxon>Dikarya</taxon>
        <taxon>Basidiomycota</taxon>
        <taxon>Agaricomycotina</taxon>
        <taxon>Agaricomycetes</taxon>
        <taxon>Hymenochaetales</taxon>
        <taxon>Hymenochaetaceae</taxon>
        <taxon>Sanghuangporus</taxon>
    </lineage>
</organism>
<dbReference type="OrthoDB" id="3267420at2759"/>
<feature type="compositionally biased region" description="Basic and acidic residues" evidence="1">
    <location>
        <begin position="89"/>
        <end position="102"/>
    </location>
</feature>
<keyword evidence="3" id="KW-1185">Reference proteome</keyword>
<evidence type="ECO:0000313" key="2">
    <source>
        <dbReference type="EMBL" id="OCB84448.1"/>
    </source>
</evidence>
<evidence type="ECO:0000256" key="1">
    <source>
        <dbReference type="SAM" id="MobiDB-lite"/>
    </source>
</evidence>